<dbReference type="EMBL" id="LN794158">
    <property type="protein sequence ID" value="CEN55490.1"/>
    <property type="molecule type" value="Genomic_DNA"/>
</dbReference>
<evidence type="ECO:0000259" key="9">
    <source>
        <dbReference type="Pfam" id="PF13098"/>
    </source>
</evidence>
<dbReference type="OrthoDB" id="12976at2"/>
<dbReference type="Pfam" id="PF13098">
    <property type="entry name" value="Thioredoxin_2"/>
    <property type="match status" value="1"/>
</dbReference>
<keyword evidence="3 7" id="KW-0732">Signal</keyword>
<evidence type="ECO:0000256" key="1">
    <source>
        <dbReference type="ARBA" id="ARBA00004418"/>
    </source>
</evidence>
<dbReference type="SUPFAM" id="SSF52833">
    <property type="entry name" value="Thioredoxin-like"/>
    <property type="match status" value="1"/>
</dbReference>
<evidence type="ECO:0000313" key="11">
    <source>
        <dbReference type="Proteomes" id="UP000056322"/>
    </source>
</evidence>
<comment type="subcellular location">
    <subcellularLocation>
        <location evidence="1 7">Periplasm</location>
    </subcellularLocation>
</comment>
<dbReference type="CDD" id="cd03020">
    <property type="entry name" value="DsbA_DsbC_DsbG"/>
    <property type="match status" value="1"/>
</dbReference>
<feature type="signal peptide" evidence="7">
    <location>
        <begin position="1"/>
        <end position="20"/>
    </location>
</feature>
<dbReference type="Proteomes" id="UP000056322">
    <property type="component" value="Chromosome 1"/>
</dbReference>
<keyword evidence="4 7" id="KW-0574">Periplasm</keyword>
<proteinExistence type="inferred from homology"/>
<dbReference type="Gene3D" id="3.10.450.70">
    <property type="entry name" value="Disulphide bond isomerase, DsbC/G, N-terminal"/>
    <property type="match status" value="1"/>
</dbReference>
<evidence type="ECO:0000256" key="6">
    <source>
        <dbReference type="ARBA" id="ARBA00023284"/>
    </source>
</evidence>
<dbReference type="Gene3D" id="3.40.30.10">
    <property type="entry name" value="Glutaredoxin"/>
    <property type="match status" value="1"/>
</dbReference>
<comment type="similarity">
    <text evidence="2 7">Belongs to the thioredoxin family. DsbC subfamily.</text>
</comment>
<comment type="function">
    <text evidence="7">Required for disulfide bond formation in some periplasmic proteins. Acts by transferring its disulfide bond to other proteins and is reduced in the process.</text>
</comment>
<feature type="domain" description="Disulphide bond isomerase DsbC/G N-terminal" evidence="8">
    <location>
        <begin position="17"/>
        <end position="84"/>
    </location>
</feature>
<evidence type="ECO:0000259" key="8">
    <source>
        <dbReference type="Pfam" id="PF10411"/>
    </source>
</evidence>
<dbReference type="PANTHER" id="PTHR35272">
    <property type="entry name" value="THIOL:DISULFIDE INTERCHANGE PROTEIN DSBC-RELATED"/>
    <property type="match status" value="1"/>
</dbReference>
<evidence type="ECO:0000256" key="3">
    <source>
        <dbReference type="ARBA" id="ARBA00022729"/>
    </source>
</evidence>
<evidence type="ECO:0000313" key="10">
    <source>
        <dbReference type="EMBL" id="CEN55490.1"/>
    </source>
</evidence>
<keyword evidence="11" id="KW-1185">Reference proteome</keyword>
<dbReference type="AlphaFoldDB" id="A0A0B7IYA6"/>
<dbReference type="Pfam" id="PF10411">
    <property type="entry name" value="DsbC_N"/>
    <property type="match status" value="1"/>
</dbReference>
<dbReference type="InterPro" id="IPR009094">
    <property type="entry name" value="DiS-bond_isomerase_DsbC/G_N_sf"/>
</dbReference>
<dbReference type="STRING" id="1581680.BN1209_0441"/>
<organism evidence="10 11">
    <name type="scientific">Candidatus Methylopumilus turicensis</name>
    <dbReference type="NCBI Taxonomy" id="1581680"/>
    <lineage>
        <taxon>Bacteria</taxon>
        <taxon>Pseudomonadati</taxon>
        <taxon>Pseudomonadota</taxon>
        <taxon>Betaproteobacteria</taxon>
        <taxon>Nitrosomonadales</taxon>
        <taxon>Methylophilaceae</taxon>
        <taxon>Candidatus Methylopumilus</taxon>
    </lineage>
</organism>
<dbReference type="InterPro" id="IPR018950">
    <property type="entry name" value="DiS-bond_isomerase_DsbC/G_N"/>
</dbReference>
<keyword evidence="5" id="KW-1015">Disulfide bond</keyword>
<evidence type="ECO:0000256" key="2">
    <source>
        <dbReference type="ARBA" id="ARBA00009813"/>
    </source>
</evidence>
<dbReference type="HOGENOM" id="CLU_083593_1_1_4"/>
<dbReference type="PANTHER" id="PTHR35272:SF3">
    <property type="entry name" value="THIOL:DISULFIDE INTERCHANGE PROTEIN DSBC"/>
    <property type="match status" value="1"/>
</dbReference>
<protein>
    <recommendedName>
        <fullName evidence="7">Thiol:disulfide interchange protein</fullName>
    </recommendedName>
</protein>
<evidence type="ECO:0000256" key="5">
    <source>
        <dbReference type="ARBA" id="ARBA00023157"/>
    </source>
</evidence>
<dbReference type="InterPro" id="IPR033954">
    <property type="entry name" value="DiS-bond_Isoase_DsbC/G"/>
</dbReference>
<dbReference type="InterPro" id="IPR051470">
    <property type="entry name" value="Thiol:disulfide_interchange"/>
</dbReference>
<dbReference type="KEGG" id="mbac:BN1209_0441"/>
<feature type="chain" id="PRO_5010008324" description="Thiol:disulfide interchange protein" evidence="7">
    <location>
        <begin position="21"/>
        <end position="239"/>
    </location>
</feature>
<sequence length="239" mass="26313">MLKKSLIAAILSIYAASVWADEASLKKAVEAAYPKMSVESVVKTPYAGLYEVYMNGQIVYTDEKFSFLIAEGHLVDSKTKKDVTGDRMADLSKIDFSALPLDQAIKVVKGNGSRKMAVFSDPDCPFCKRLEQNELSNITDVTIYTFLMPLEQLHPDAANKSKAIWCAVDRAKAWQDWALNSQLPKKTANCDVPLEKVATLARKLGVTSTPTIFFADGKRMLGAYPAAEIEKALVPSPKK</sequence>
<accession>A0A0B7IYA6</accession>
<gene>
    <name evidence="10" type="ORF">BN1209_0441</name>
</gene>
<keyword evidence="6 7" id="KW-0676">Redox-active center</keyword>
<dbReference type="InterPro" id="IPR036249">
    <property type="entry name" value="Thioredoxin-like_sf"/>
</dbReference>
<evidence type="ECO:0000256" key="7">
    <source>
        <dbReference type="RuleBase" id="RU364038"/>
    </source>
</evidence>
<name>A0A0B7IYA6_9PROT</name>
<feature type="domain" description="Thioredoxin-like fold" evidence="9">
    <location>
        <begin position="108"/>
        <end position="233"/>
    </location>
</feature>
<evidence type="ECO:0000256" key="4">
    <source>
        <dbReference type="ARBA" id="ARBA00022764"/>
    </source>
</evidence>
<reference evidence="11" key="1">
    <citation type="submission" date="2014-12" db="EMBL/GenBank/DDBJ databases">
        <authorList>
            <person name="Salcher M.M."/>
        </authorList>
    </citation>
    <scope>NUCLEOTIDE SEQUENCE [LARGE SCALE GENOMIC DNA]</scope>
    <source>
        <strain evidence="11">MMS-10A-171</strain>
    </source>
</reference>
<dbReference type="InterPro" id="IPR012336">
    <property type="entry name" value="Thioredoxin-like_fold"/>
</dbReference>
<dbReference type="GO" id="GO:0042597">
    <property type="term" value="C:periplasmic space"/>
    <property type="evidence" value="ECO:0007669"/>
    <property type="project" value="UniProtKB-SubCell"/>
</dbReference>
<dbReference type="RefSeq" id="WP_045750753.1">
    <property type="nucleotide sequence ID" value="NZ_LN794158.1"/>
</dbReference>
<dbReference type="SUPFAM" id="SSF54423">
    <property type="entry name" value="DsbC/DsbG N-terminal domain-like"/>
    <property type="match status" value="1"/>
</dbReference>